<proteinExistence type="predicted"/>
<dbReference type="EMBL" id="BEXD01000068">
    <property type="protein sequence ID" value="GBB83921.1"/>
    <property type="molecule type" value="Genomic_DNA"/>
</dbReference>
<keyword evidence="2" id="KW-1185">Reference proteome</keyword>
<dbReference type="AlphaFoldDB" id="A0A2Z6QGJ2"/>
<organism evidence="1 2">
    <name type="scientific">Rhizophagus clarus</name>
    <dbReference type="NCBI Taxonomy" id="94130"/>
    <lineage>
        <taxon>Eukaryota</taxon>
        <taxon>Fungi</taxon>
        <taxon>Fungi incertae sedis</taxon>
        <taxon>Mucoromycota</taxon>
        <taxon>Glomeromycotina</taxon>
        <taxon>Glomeromycetes</taxon>
        <taxon>Glomerales</taxon>
        <taxon>Glomeraceae</taxon>
        <taxon>Rhizophagus</taxon>
    </lineage>
</organism>
<comment type="caution">
    <text evidence="1">The sequence shown here is derived from an EMBL/GenBank/DDBJ whole genome shotgun (WGS) entry which is preliminary data.</text>
</comment>
<name>A0A2Z6QGJ2_9GLOM</name>
<sequence length="188" mass="21459">MLIQFQFLIPISPLMVDDWSLWSNMNAFKCDYIACTLTSLVSTPFQLQHASFNPISPDLTLPGHTPLYSYMSPTIFKACLKVLRRRHLYYLSQLTMPTGSHLVSWTTYQAAYIAQLADKRGCSLSHKWYLDIQAHTTIPDSHDLLYDRFVYSSPVTPTITIVPGITTTQKNRHWLVTLDGNEALLFGK</sequence>
<protein>
    <submittedName>
        <fullName evidence="1">Uncharacterized protein</fullName>
    </submittedName>
</protein>
<dbReference type="Proteomes" id="UP000247702">
    <property type="component" value="Unassembled WGS sequence"/>
</dbReference>
<evidence type="ECO:0000313" key="2">
    <source>
        <dbReference type="Proteomes" id="UP000247702"/>
    </source>
</evidence>
<reference evidence="1 2" key="1">
    <citation type="submission" date="2017-11" db="EMBL/GenBank/DDBJ databases">
        <title>The genome of Rhizophagus clarus HR1 reveals common genetic basis of auxotrophy among arbuscular mycorrhizal fungi.</title>
        <authorList>
            <person name="Kobayashi Y."/>
        </authorList>
    </citation>
    <scope>NUCLEOTIDE SEQUENCE [LARGE SCALE GENOMIC DNA]</scope>
    <source>
        <strain evidence="1 2">HR1</strain>
    </source>
</reference>
<gene>
    <name evidence="1" type="ORF">RclHR1_10590003</name>
</gene>
<evidence type="ECO:0000313" key="1">
    <source>
        <dbReference type="EMBL" id="GBB83921.1"/>
    </source>
</evidence>
<accession>A0A2Z6QGJ2</accession>